<comment type="caution">
    <text evidence="2">The sequence shown here is derived from an EMBL/GenBank/DDBJ whole genome shotgun (WGS) entry which is preliminary data.</text>
</comment>
<sequence>MNRFTLAFKTLPNEARVFTVAFGLFIVAAALFASLLYLGI</sequence>
<accession>A0ABW5KZ51</accession>
<reference evidence="3" key="1">
    <citation type="journal article" date="2019" name="Int. J. Syst. Evol. Microbiol.">
        <title>The Global Catalogue of Microorganisms (GCM) 10K type strain sequencing project: providing services to taxonomists for standard genome sequencing and annotation.</title>
        <authorList>
            <consortium name="The Broad Institute Genomics Platform"/>
            <consortium name="The Broad Institute Genome Sequencing Center for Infectious Disease"/>
            <person name="Wu L."/>
            <person name="Ma J."/>
        </authorList>
    </citation>
    <scope>NUCLEOTIDE SEQUENCE [LARGE SCALE GENOMIC DNA]</scope>
    <source>
        <strain evidence="3">KCTC 52298</strain>
    </source>
</reference>
<feature type="transmembrane region" description="Helical" evidence="1">
    <location>
        <begin position="20"/>
        <end position="38"/>
    </location>
</feature>
<keyword evidence="1" id="KW-0812">Transmembrane</keyword>
<evidence type="ECO:0000313" key="3">
    <source>
        <dbReference type="Proteomes" id="UP001597440"/>
    </source>
</evidence>
<name>A0ABW5KZ51_9SPHI</name>
<keyword evidence="1" id="KW-0472">Membrane</keyword>
<dbReference type="RefSeq" id="WP_262897781.1">
    <property type="nucleotide sequence ID" value="NZ_JAEQMU010000006.1"/>
</dbReference>
<evidence type="ECO:0000256" key="1">
    <source>
        <dbReference type="SAM" id="Phobius"/>
    </source>
</evidence>
<proteinExistence type="predicted"/>
<keyword evidence="1" id="KW-1133">Transmembrane helix</keyword>
<keyword evidence="3" id="KW-1185">Reference proteome</keyword>
<gene>
    <name evidence="2" type="ORF">ACFSQW_07540</name>
</gene>
<evidence type="ECO:0000313" key="2">
    <source>
        <dbReference type="EMBL" id="MFD2554237.1"/>
    </source>
</evidence>
<protein>
    <submittedName>
        <fullName evidence="2">Uncharacterized protein</fullName>
    </submittedName>
</protein>
<dbReference type="EMBL" id="JBHULD010000008">
    <property type="protein sequence ID" value="MFD2554237.1"/>
    <property type="molecule type" value="Genomic_DNA"/>
</dbReference>
<organism evidence="2 3">
    <name type="scientific">Sphingobacterium tabacisoli</name>
    <dbReference type="NCBI Taxonomy" id="2044855"/>
    <lineage>
        <taxon>Bacteria</taxon>
        <taxon>Pseudomonadati</taxon>
        <taxon>Bacteroidota</taxon>
        <taxon>Sphingobacteriia</taxon>
        <taxon>Sphingobacteriales</taxon>
        <taxon>Sphingobacteriaceae</taxon>
        <taxon>Sphingobacterium</taxon>
    </lineage>
</organism>
<dbReference type="Proteomes" id="UP001597440">
    <property type="component" value="Unassembled WGS sequence"/>
</dbReference>